<accession>A0A2S8SRJ0</accession>
<proteinExistence type="predicted"/>
<name>A0A2S8SRJ0_9BACT</name>
<dbReference type="EMBL" id="NIGF01000012">
    <property type="protein sequence ID" value="PQV63424.1"/>
    <property type="molecule type" value="Genomic_DNA"/>
</dbReference>
<reference evidence="1 2" key="1">
    <citation type="journal article" date="2018" name="Syst. Appl. Microbiol.">
        <title>Abditibacterium utsteinense sp. nov., the first cultivated member of candidate phylum FBP, isolated from ice-free Antarctic soil samples.</title>
        <authorList>
            <person name="Tahon G."/>
            <person name="Tytgat B."/>
            <person name="Lebbe L."/>
            <person name="Carlier A."/>
            <person name="Willems A."/>
        </authorList>
    </citation>
    <scope>NUCLEOTIDE SEQUENCE [LARGE SCALE GENOMIC DNA]</scope>
    <source>
        <strain evidence="1 2">LMG 29911</strain>
    </source>
</reference>
<dbReference type="InParanoid" id="A0A2S8SRJ0"/>
<dbReference type="OrthoDB" id="5294839at2"/>
<organism evidence="1 2">
    <name type="scientific">Abditibacterium utsteinense</name>
    <dbReference type="NCBI Taxonomy" id="1960156"/>
    <lineage>
        <taxon>Bacteria</taxon>
        <taxon>Pseudomonadati</taxon>
        <taxon>Abditibacteriota</taxon>
        <taxon>Abditibacteriia</taxon>
        <taxon>Abditibacteriales</taxon>
        <taxon>Abditibacteriaceae</taxon>
        <taxon>Abditibacterium</taxon>
    </lineage>
</organism>
<dbReference type="RefSeq" id="WP_106380502.1">
    <property type="nucleotide sequence ID" value="NZ_NIGF01000012.1"/>
</dbReference>
<evidence type="ECO:0000313" key="2">
    <source>
        <dbReference type="Proteomes" id="UP000237684"/>
    </source>
</evidence>
<dbReference type="AlphaFoldDB" id="A0A2S8SRJ0"/>
<keyword evidence="2" id="KW-1185">Reference proteome</keyword>
<dbReference type="Proteomes" id="UP000237684">
    <property type="component" value="Unassembled WGS sequence"/>
</dbReference>
<sequence>MSSGEITKGIERFIYDHINSVEQLEILLLVAAPPHKAWSAIEVSQKLYRQPDSVATRLEDLRDRGLLTISGQGQPLYQYVSDGRHDALIQGLERAYQVRKDAVIQLIFTRPSDNLRVFSDAFRIRKDN</sequence>
<protein>
    <submittedName>
        <fullName evidence="1">Uncharacterized protein</fullName>
    </submittedName>
</protein>
<evidence type="ECO:0000313" key="1">
    <source>
        <dbReference type="EMBL" id="PQV63424.1"/>
    </source>
</evidence>
<gene>
    <name evidence="1" type="ORF">B1R32_11279</name>
</gene>
<comment type="caution">
    <text evidence="1">The sequence shown here is derived from an EMBL/GenBank/DDBJ whole genome shotgun (WGS) entry which is preliminary data.</text>
</comment>